<keyword evidence="2" id="KW-0472">Membrane</keyword>
<comment type="caution">
    <text evidence="3">The sequence shown here is derived from an EMBL/GenBank/DDBJ whole genome shotgun (WGS) entry which is preliminary data.</text>
</comment>
<reference evidence="3 4" key="1">
    <citation type="submission" date="2019-02" db="EMBL/GenBank/DDBJ databases">
        <title>Deep-cultivation of Planctomycetes and their phenomic and genomic characterization uncovers novel biology.</title>
        <authorList>
            <person name="Wiegand S."/>
            <person name="Jogler M."/>
            <person name="Boedeker C."/>
            <person name="Pinto D."/>
            <person name="Vollmers J."/>
            <person name="Rivas-Marin E."/>
            <person name="Kohn T."/>
            <person name="Peeters S.H."/>
            <person name="Heuer A."/>
            <person name="Rast P."/>
            <person name="Oberbeckmann S."/>
            <person name="Bunk B."/>
            <person name="Jeske O."/>
            <person name="Meyerdierks A."/>
            <person name="Storesund J.E."/>
            <person name="Kallscheuer N."/>
            <person name="Luecker S."/>
            <person name="Lage O.M."/>
            <person name="Pohl T."/>
            <person name="Merkel B.J."/>
            <person name="Hornburger P."/>
            <person name="Mueller R.-W."/>
            <person name="Bruemmer F."/>
            <person name="Labrenz M."/>
            <person name="Spormann A.M."/>
            <person name="Op Den Camp H."/>
            <person name="Overmann J."/>
            <person name="Amann R."/>
            <person name="Jetten M.S.M."/>
            <person name="Mascher T."/>
            <person name="Medema M.H."/>
            <person name="Devos D.P."/>
            <person name="Kaster A.-K."/>
            <person name="Ovreas L."/>
            <person name="Rohde M."/>
            <person name="Galperin M.Y."/>
            <person name="Jogler C."/>
        </authorList>
    </citation>
    <scope>NUCLEOTIDE SEQUENCE [LARGE SCALE GENOMIC DNA]</scope>
    <source>
        <strain evidence="3 4">Enr8</strain>
    </source>
</reference>
<evidence type="ECO:0000256" key="1">
    <source>
        <dbReference type="SAM" id="MobiDB-lite"/>
    </source>
</evidence>
<feature type="transmembrane region" description="Helical" evidence="2">
    <location>
        <begin position="163"/>
        <end position="183"/>
    </location>
</feature>
<feature type="transmembrane region" description="Helical" evidence="2">
    <location>
        <begin position="48"/>
        <end position="77"/>
    </location>
</feature>
<feature type="transmembrane region" description="Helical" evidence="2">
    <location>
        <begin position="97"/>
        <end position="124"/>
    </location>
</feature>
<evidence type="ECO:0000313" key="3">
    <source>
        <dbReference type="EMBL" id="TWT29464.1"/>
    </source>
</evidence>
<keyword evidence="2" id="KW-1133">Transmembrane helix</keyword>
<evidence type="ECO:0000256" key="2">
    <source>
        <dbReference type="SAM" id="Phobius"/>
    </source>
</evidence>
<evidence type="ECO:0000313" key="4">
    <source>
        <dbReference type="Proteomes" id="UP000318878"/>
    </source>
</evidence>
<gene>
    <name evidence="3" type="ORF">Enr8_49800</name>
</gene>
<feature type="transmembrane region" description="Helical" evidence="2">
    <location>
        <begin position="136"/>
        <end position="157"/>
    </location>
</feature>
<proteinExistence type="predicted"/>
<dbReference type="Proteomes" id="UP000318878">
    <property type="component" value="Unassembled WGS sequence"/>
</dbReference>
<protein>
    <submittedName>
        <fullName evidence="3">Uncharacterized protein</fullName>
    </submittedName>
</protein>
<organism evidence="3 4">
    <name type="scientific">Blastopirellula retiformator</name>
    <dbReference type="NCBI Taxonomy" id="2527970"/>
    <lineage>
        <taxon>Bacteria</taxon>
        <taxon>Pseudomonadati</taxon>
        <taxon>Planctomycetota</taxon>
        <taxon>Planctomycetia</taxon>
        <taxon>Pirellulales</taxon>
        <taxon>Pirellulaceae</taxon>
        <taxon>Blastopirellula</taxon>
    </lineage>
</organism>
<sequence>MPCLRTEPRSYGEANLTDANENPFASPPVEQQDPADAPLMDGDKIGRWLALPFISGALNGAGIATALTACFVLGVSYAEGVLLDLIAVQENRTSLGIALAMAGIYGGVLGSLSGLIHGLTAFALRKRPSNHGLTYAMGYLAPLALMWAPVFIIIAVFRGEALLWTMVVLSLLLVASACVLFGWRMNRNIRKYLLSRIADESA</sequence>
<feature type="compositionally biased region" description="Basic and acidic residues" evidence="1">
    <location>
        <begin position="1"/>
        <end position="10"/>
    </location>
</feature>
<dbReference type="EMBL" id="SJPF01000008">
    <property type="protein sequence ID" value="TWT29464.1"/>
    <property type="molecule type" value="Genomic_DNA"/>
</dbReference>
<keyword evidence="2" id="KW-0812">Transmembrane</keyword>
<name>A0A5C5USV2_9BACT</name>
<feature type="region of interest" description="Disordered" evidence="1">
    <location>
        <begin position="1"/>
        <end position="37"/>
    </location>
</feature>
<accession>A0A5C5USV2</accession>
<dbReference type="AlphaFoldDB" id="A0A5C5USV2"/>
<keyword evidence="4" id="KW-1185">Reference proteome</keyword>